<dbReference type="GO" id="GO:0016763">
    <property type="term" value="F:pentosyltransferase activity"/>
    <property type="evidence" value="ECO:0007669"/>
    <property type="project" value="TreeGrafter"/>
</dbReference>
<feature type="transmembrane region" description="Helical" evidence="8">
    <location>
        <begin position="212"/>
        <end position="234"/>
    </location>
</feature>
<keyword evidence="3" id="KW-0328">Glycosyltransferase</keyword>
<comment type="subcellular location">
    <subcellularLocation>
        <location evidence="1">Cell membrane</location>
        <topology evidence="1">Multi-pass membrane protein</topology>
    </subcellularLocation>
</comment>
<feature type="transmembrane region" description="Helical" evidence="8">
    <location>
        <begin position="324"/>
        <end position="341"/>
    </location>
</feature>
<sequence length="591" mass="64913">MISDRQPPRLVMAAVLLALSALLLFVGLGDMGLTDRDEGRNAEAGREMFASGDLVTPTFNGELRVAKPVFIYWLMTLSYQAFGVSEFAARAPSAVFGVALVLMQFVFLSRWRGTAVGFAGAFMLLLNVEMLALGRMAITDSVLIFFTTLSLYGFWLGLHGTGTERHWIWSFYVGMAVATLTKGPVGFLVPLMTVGLYLTAARRWMQFWRRGFPLAGALLFAALTIPWYAAMVIIHGDSYSSQAKLHTVGRFLSPMEGHGAGLWFYIPVLFFGFFPWSPLLPAALYQTYLDWRSRPQTGPAEPSLPDTARSATDDGASEGRELEWFAALWLIGTFVFFTLSSTRLPHYIGPLFPAASLLAASYWFRAGEEPLAKGIRLSLHATTIVGYLLAIGLACLPILYEKFSGKLLNEFPLATEFDLGIGPYLAAASVLIGMGLIGYFGLYREKRWMTLGVAGGTVAAVFLLALYTVVPGINRYAIAPPQELAYAAGVSLDPADQLIAYGTTRPSIAFYAQRRVLFVSTGEWDRLKTALRHPGRTMILLRDDLRGSLPEEAASFQPVLKQHGYVLLANQPMVTIPEPSRQPTSPMLPAH</sequence>
<dbReference type="KEGG" id="nio:NITINOP_1165"/>
<dbReference type="GO" id="GO:0009103">
    <property type="term" value="P:lipopolysaccharide biosynthetic process"/>
    <property type="evidence" value="ECO:0007669"/>
    <property type="project" value="UniProtKB-ARBA"/>
</dbReference>
<keyword evidence="4 10" id="KW-0808">Transferase</keyword>
<evidence type="ECO:0000256" key="7">
    <source>
        <dbReference type="ARBA" id="ARBA00023136"/>
    </source>
</evidence>
<dbReference type="PANTHER" id="PTHR33908:SF3">
    <property type="entry name" value="UNDECAPRENYL PHOSPHATE-ALPHA-4-AMINO-4-DEOXY-L-ARABINOSE ARABINOSYL TRANSFERASE"/>
    <property type="match status" value="1"/>
</dbReference>
<evidence type="ECO:0000256" key="8">
    <source>
        <dbReference type="SAM" id="Phobius"/>
    </source>
</evidence>
<dbReference type="Proteomes" id="UP000066284">
    <property type="component" value="Chromosome 1"/>
</dbReference>
<dbReference type="GO" id="GO:0006493">
    <property type="term" value="P:protein O-linked glycosylation"/>
    <property type="evidence" value="ECO:0007669"/>
    <property type="project" value="InterPro"/>
</dbReference>
<evidence type="ECO:0000256" key="6">
    <source>
        <dbReference type="ARBA" id="ARBA00022989"/>
    </source>
</evidence>
<feature type="transmembrane region" description="Helical" evidence="8">
    <location>
        <begin position="141"/>
        <end position="158"/>
    </location>
</feature>
<feature type="transmembrane region" description="Helical" evidence="8">
    <location>
        <begin position="170"/>
        <end position="200"/>
    </location>
</feature>
<gene>
    <name evidence="10" type="ORF">NITINOP_1165</name>
</gene>
<evidence type="ECO:0000313" key="11">
    <source>
        <dbReference type="Proteomes" id="UP000066284"/>
    </source>
</evidence>
<dbReference type="AlphaFoldDB" id="A0A0S4KNW9"/>
<feature type="transmembrane region" description="Helical" evidence="8">
    <location>
        <begin position="420"/>
        <end position="442"/>
    </location>
</feature>
<feature type="transmembrane region" description="Helical" evidence="8">
    <location>
        <begin position="262"/>
        <end position="285"/>
    </location>
</feature>
<feature type="transmembrane region" description="Helical" evidence="8">
    <location>
        <begin position="347"/>
        <end position="365"/>
    </location>
</feature>
<dbReference type="GO" id="GO:0000030">
    <property type="term" value="F:mannosyltransferase activity"/>
    <property type="evidence" value="ECO:0007669"/>
    <property type="project" value="InterPro"/>
</dbReference>
<dbReference type="PANTHER" id="PTHR33908">
    <property type="entry name" value="MANNOSYLTRANSFERASE YKCB-RELATED"/>
    <property type="match status" value="1"/>
</dbReference>
<organism evidence="10 11">
    <name type="scientific">Candidatus Nitrospira inopinata</name>
    <dbReference type="NCBI Taxonomy" id="1715989"/>
    <lineage>
        <taxon>Bacteria</taxon>
        <taxon>Pseudomonadati</taxon>
        <taxon>Nitrospirota</taxon>
        <taxon>Nitrospiria</taxon>
        <taxon>Nitrospirales</taxon>
        <taxon>Nitrospiraceae</taxon>
        <taxon>Nitrospira</taxon>
    </lineage>
</organism>
<evidence type="ECO:0000256" key="4">
    <source>
        <dbReference type="ARBA" id="ARBA00022679"/>
    </source>
</evidence>
<evidence type="ECO:0000256" key="2">
    <source>
        <dbReference type="ARBA" id="ARBA00022475"/>
    </source>
</evidence>
<feature type="domain" description="ArnT-like N-terminal" evidence="9">
    <location>
        <begin position="42"/>
        <end position="231"/>
    </location>
</feature>
<evidence type="ECO:0000313" key="10">
    <source>
        <dbReference type="EMBL" id="CUQ66140.1"/>
    </source>
</evidence>
<dbReference type="GO" id="GO:0010041">
    <property type="term" value="P:response to iron(III) ion"/>
    <property type="evidence" value="ECO:0007669"/>
    <property type="project" value="TreeGrafter"/>
</dbReference>
<dbReference type="OrthoDB" id="9775035at2"/>
<protein>
    <submittedName>
        <fullName evidence="10">Putative Glycosyl transferase, family 39</fullName>
        <ecNumber evidence="10">2.-.-.-</ecNumber>
    </submittedName>
</protein>
<evidence type="ECO:0000256" key="5">
    <source>
        <dbReference type="ARBA" id="ARBA00022692"/>
    </source>
</evidence>
<name>A0A0S4KNW9_9BACT</name>
<reference evidence="11" key="1">
    <citation type="submission" date="2015-09" db="EMBL/GenBank/DDBJ databases">
        <authorList>
            <person name="Daims H."/>
        </authorList>
    </citation>
    <scope>NUCLEOTIDE SEQUENCE [LARGE SCALE GENOMIC DNA]</scope>
</reference>
<evidence type="ECO:0000256" key="3">
    <source>
        <dbReference type="ARBA" id="ARBA00022676"/>
    </source>
</evidence>
<keyword evidence="2" id="KW-1003">Cell membrane</keyword>
<feature type="transmembrane region" description="Helical" evidence="8">
    <location>
        <begin position="377"/>
        <end position="400"/>
    </location>
</feature>
<keyword evidence="5 8" id="KW-0812">Transmembrane</keyword>
<dbReference type="Pfam" id="PF02366">
    <property type="entry name" value="PMT"/>
    <property type="match status" value="1"/>
</dbReference>
<dbReference type="RefSeq" id="WP_062483980.1">
    <property type="nucleotide sequence ID" value="NZ_LN885086.1"/>
</dbReference>
<feature type="transmembrane region" description="Helical" evidence="8">
    <location>
        <begin position="449"/>
        <end position="470"/>
    </location>
</feature>
<evidence type="ECO:0000259" key="9">
    <source>
        <dbReference type="Pfam" id="PF02366"/>
    </source>
</evidence>
<dbReference type="EMBL" id="LN885086">
    <property type="protein sequence ID" value="CUQ66140.1"/>
    <property type="molecule type" value="Genomic_DNA"/>
</dbReference>
<dbReference type="EC" id="2.-.-.-" evidence="10"/>
<keyword evidence="6 8" id="KW-1133">Transmembrane helix</keyword>
<feature type="transmembrane region" description="Helical" evidence="8">
    <location>
        <begin position="65"/>
        <end position="84"/>
    </location>
</feature>
<keyword evidence="7 8" id="KW-0472">Membrane</keyword>
<dbReference type="InterPro" id="IPR050297">
    <property type="entry name" value="LipidA_mod_glycosyltrf_83"/>
</dbReference>
<evidence type="ECO:0000256" key="1">
    <source>
        <dbReference type="ARBA" id="ARBA00004651"/>
    </source>
</evidence>
<keyword evidence="11" id="KW-1185">Reference proteome</keyword>
<feature type="transmembrane region" description="Helical" evidence="8">
    <location>
        <begin position="115"/>
        <end position="134"/>
    </location>
</feature>
<dbReference type="GO" id="GO:0005886">
    <property type="term" value="C:plasma membrane"/>
    <property type="evidence" value="ECO:0007669"/>
    <property type="project" value="UniProtKB-SubCell"/>
</dbReference>
<accession>A0A0S4KNW9</accession>
<dbReference type="STRING" id="1715989.NITINOP_1165"/>
<dbReference type="InterPro" id="IPR003342">
    <property type="entry name" value="ArnT-like_N"/>
</dbReference>
<proteinExistence type="predicted"/>